<keyword evidence="4" id="KW-1134">Transmembrane beta strand</keyword>
<evidence type="ECO:0000259" key="12">
    <source>
        <dbReference type="Pfam" id="PF13609"/>
    </source>
</evidence>
<dbReference type="Proteomes" id="UP000198844">
    <property type="component" value="Unassembled WGS sequence"/>
</dbReference>
<evidence type="ECO:0000256" key="9">
    <source>
        <dbReference type="ARBA" id="ARBA00023136"/>
    </source>
</evidence>
<keyword evidence="5" id="KW-0812">Transmembrane</keyword>
<proteinExistence type="predicted"/>
<evidence type="ECO:0000256" key="3">
    <source>
        <dbReference type="ARBA" id="ARBA00022448"/>
    </source>
</evidence>
<evidence type="ECO:0000256" key="6">
    <source>
        <dbReference type="ARBA" id="ARBA00022729"/>
    </source>
</evidence>
<comment type="subcellular location">
    <subcellularLocation>
        <location evidence="1">Cell outer membrane</location>
        <topology evidence="1">Multi-pass membrane protein</topology>
    </subcellularLocation>
</comment>
<feature type="signal peptide" evidence="11">
    <location>
        <begin position="1"/>
        <end position="24"/>
    </location>
</feature>
<dbReference type="CDD" id="cd00342">
    <property type="entry name" value="gram_neg_porins"/>
    <property type="match status" value="1"/>
</dbReference>
<dbReference type="PANTHER" id="PTHR34501">
    <property type="entry name" value="PROTEIN YDDL-RELATED"/>
    <property type="match status" value="1"/>
</dbReference>
<evidence type="ECO:0000313" key="13">
    <source>
        <dbReference type="EMBL" id="SFU26571.1"/>
    </source>
</evidence>
<comment type="subunit">
    <text evidence="2">Homotrimer.</text>
</comment>
<evidence type="ECO:0000256" key="7">
    <source>
        <dbReference type="ARBA" id="ARBA00023065"/>
    </source>
</evidence>
<keyword evidence="7" id="KW-0406">Ion transport</keyword>
<dbReference type="InterPro" id="IPR001702">
    <property type="entry name" value="Porin_Gram-ve"/>
</dbReference>
<dbReference type="EMBL" id="FPBH01000059">
    <property type="protein sequence ID" value="SFU26571.1"/>
    <property type="molecule type" value="Genomic_DNA"/>
</dbReference>
<accession>A0A1I7ERM2</accession>
<dbReference type="Pfam" id="PF13609">
    <property type="entry name" value="Porin_4"/>
    <property type="match status" value="1"/>
</dbReference>
<keyword evidence="8" id="KW-0626">Porin</keyword>
<evidence type="ECO:0000256" key="5">
    <source>
        <dbReference type="ARBA" id="ARBA00022692"/>
    </source>
</evidence>
<dbReference type="PRINTS" id="PR00182">
    <property type="entry name" value="ECOLNEIPORIN"/>
</dbReference>
<dbReference type="Gene3D" id="2.40.160.10">
    <property type="entry name" value="Porin"/>
    <property type="match status" value="1"/>
</dbReference>
<keyword evidence="9" id="KW-0472">Membrane</keyword>
<dbReference type="GO" id="GO:0015288">
    <property type="term" value="F:porin activity"/>
    <property type="evidence" value="ECO:0007669"/>
    <property type="project" value="UniProtKB-KW"/>
</dbReference>
<evidence type="ECO:0000256" key="1">
    <source>
        <dbReference type="ARBA" id="ARBA00004571"/>
    </source>
</evidence>
<dbReference type="AlphaFoldDB" id="A0A1I7ERM2"/>
<dbReference type="InterPro" id="IPR050298">
    <property type="entry name" value="Gram-neg_bact_OMP"/>
</dbReference>
<gene>
    <name evidence="13" type="ORF">SAMN05192563_105916</name>
</gene>
<evidence type="ECO:0000256" key="10">
    <source>
        <dbReference type="ARBA" id="ARBA00023237"/>
    </source>
</evidence>
<keyword evidence="10" id="KW-0998">Cell outer membrane</keyword>
<sequence>METRKMIAPLCCTALGMLSSTVHAQSSVTLYGLIDEGIVYQSNTGGANGGKRIFLDSTSGLTGSRWGLKGDEDLGSGLHAIFTLESGVNLNSGALAQGGDLFGRQIFVGLKSDQAGSLTFGRQYDMVFYFIAFLRNSGAIGTSLFAPPGDLANTADSVRVNNAIRYMSPTYRGFSYGAEYSVGGAPGNTTANSGYSLGAKYEGGPLSIGAAFQYFKNPTSSTAGSGLFTDNPNGASQLANSLNKGYASASAYQVAIVRATYAIGPVSLVTSFANIQYANLGGALAGGTARFNDFDSGATYTYSPFLFFTVGYDYLTSKGVTGANGQTVGNQHYHQISLLADQFLSKRTDIYVEAAWQHASGTSSTGAPAVADVVNLGDSSNNHQFVVRAVLRHAF</sequence>
<evidence type="ECO:0000256" key="2">
    <source>
        <dbReference type="ARBA" id="ARBA00011233"/>
    </source>
</evidence>
<name>A0A1I7ERM2_9BURK</name>
<dbReference type="GO" id="GO:0009279">
    <property type="term" value="C:cell outer membrane"/>
    <property type="evidence" value="ECO:0007669"/>
    <property type="project" value="UniProtKB-SubCell"/>
</dbReference>
<dbReference type="GO" id="GO:0034220">
    <property type="term" value="P:monoatomic ion transmembrane transport"/>
    <property type="evidence" value="ECO:0007669"/>
    <property type="project" value="InterPro"/>
</dbReference>
<dbReference type="PANTHER" id="PTHR34501:SF9">
    <property type="entry name" value="MAJOR OUTER MEMBRANE PROTEIN P.IA"/>
    <property type="match status" value="1"/>
</dbReference>
<evidence type="ECO:0000256" key="11">
    <source>
        <dbReference type="SAM" id="SignalP"/>
    </source>
</evidence>
<reference evidence="13 14" key="1">
    <citation type="submission" date="2016-10" db="EMBL/GenBank/DDBJ databases">
        <authorList>
            <person name="de Groot N.N."/>
        </authorList>
    </citation>
    <scope>NUCLEOTIDE SEQUENCE [LARGE SCALE GENOMIC DNA]</scope>
    <source>
        <strain evidence="13 14">LMG 27731</strain>
    </source>
</reference>
<dbReference type="RefSeq" id="WP_093647413.1">
    <property type="nucleotide sequence ID" value="NZ_FPBH01000059.1"/>
</dbReference>
<organism evidence="13 14">
    <name type="scientific">Paraburkholderia aspalathi</name>
    <dbReference type="NCBI Taxonomy" id="1324617"/>
    <lineage>
        <taxon>Bacteria</taxon>
        <taxon>Pseudomonadati</taxon>
        <taxon>Pseudomonadota</taxon>
        <taxon>Betaproteobacteria</taxon>
        <taxon>Burkholderiales</taxon>
        <taxon>Burkholderiaceae</taxon>
        <taxon>Paraburkholderia</taxon>
    </lineage>
</organism>
<feature type="domain" description="Porin" evidence="12">
    <location>
        <begin position="13"/>
        <end position="361"/>
    </location>
</feature>
<evidence type="ECO:0000313" key="14">
    <source>
        <dbReference type="Proteomes" id="UP000198844"/>
    </source>
</evidence>
<dbReference type="PRINTS" id="PR00184">
    <property type="entry name" value="NEISSPPORIN"/>
</dbReference>
<dbReference type="GO" id="GO:0046930">
    <property type="term" value="C:pore complex"/>
    <property type="evidence" value="ECO:0007669"/>
    <property type="project" value="UniProtKB-KW"/>
</dbReference>
<dbReference type="InterPro" id="IPR033900">
    <property type="entry name" value="Gram_neg_porin_domain"/>
</dbReference>
<keyword evidence="6 11" id="KW-0732">Signal</keyword>
<evidence type="ECO:0000256" key="4">
    <source>
        <dbReference type="ARBA" id="ARBA00022452"/>
    </source>
</evidence>
<dbReference type="InterPro" id="IPR023614">
    <property type="entry name" value="Porin_dom_sf"/>
</dbReference>
<dbReference type="OrthoDB" id="8982743at2"/>
<dbReference type="InterPro" id="IPR002299">
    <property type="entry name" value="Porin_Neis"/>
</dbReference>
<protein>
    <submittedName>
        <fullName evidence="13">Outer membrane protein (Porin)</fullName>
    </submittedName>
</protein>
<evidence type="ECO:0000256" key="8">
    <source>
        <dbReference type="ARBA" id="ARBA00023114"/>
    </source>
</evidence>
<feature type="chain" id="PRO_5011436760" evidence="11">
    <location>
        <begin position="25"/>
        <end position="395"/>
    </location>
</feature>
<keyword evidence="3" id="KW-0813">Transport</keyword>
<dbReference type="SUPFAM" id="SSF56935">
    <property type="entry name" value="Porins"/>
    <property type="match status" value="1"/>
</dbReference>